<dbReference type="InterPro" id="IPR005122">
    <property type="entry name" value="Uracil-DNA_glycosylase-like"/>
</dbReference>
<dbReference type="SUPFAM" id="SSF52141">
    <property type="entry name" value="Uracil-DNA glycosylase-like"/>
    <property type="match status" value="1"/>
</dbReference>
<dbReference type="Proteomes" id="UP000638188">
    <property type="component" value="Unassembled WGS sequence"/>
</dbReference>
<dbReference type="SMART" id="SM00987">
    <property type="entry name" value="UreE_C"/>
    <property type="match status" value="1"/>
</dbReference>
<feature type="domain" description="Uracil-DNA glycosylase-like" evidence="1">
    <location>
        <begin position="50"/>
        <end position="198"/>
    </location>
</feature>
<evidence type="ECO:0000313" key="2">
    <source>
        <dbReference type="EMBL" id="GGD10600.1"/>
    </source>
</evidence>
<evidence type="ECO:0000259" key="1">
    <source>
        <dbReference type="SMART" id="SM00986"/>
    </source>
</evidence>
<name>A0ABQ1Q2C6_9GAMM</name>
<comment type="caution">
    <text evidence="2">The sequence shown here is derived from an EMBL/GenBank/DDBJ whole genome shotgun (WGS) entry which is preliminary data.</text>
</comment>
<proteinExistence type="predicted"/>
<evidence type="ECO:0000313" key="3">
    <source>
        <dbReference type="Proteomes" id="UP000638188"/>
    </source>
</evidence>
<dbReference type="RefSeq" id="WP_150279131.1">
    <property type="nucleotide sequence ID" value="NZ_BMFF01000008.1"/>
</dbReference>
<gene>
    <name evidence="2" type="ORF">GCM10007418_32040</name>
</gene>
<keyword evidence="3" id="KW-1185">Reference proteome</keyword>
<reference evidence="3" key="1">
    <citation type="journal article" date="2019" name="Int. J. Syst. Evol. Microbiol.">
        <title>The Global Catalogue of Microorganisms (GCM) 10K type strain sequencing project: providing services to taxonomists for standard genome sequencing and annotation.</title>
        <authorList>
            <consortium name="The Broad Institute Genomics Platform"/>
            <consortium name="The Broad Institute Genome Sequencing Center for Infectious Disease"/>
            <person name="Wu L."/>
            <person name="Ma J."/>
        </authorList>
    </citation>
    <scope>NUCLEOTIDE SEQUENCE [LARGE SCALE GENOMIC DNA]</scope>
    <source>
        <strain evidence="3">CGMCC 1.12482</strain>
    </source>
</reference>
<sequence>MDCPKLLSDVMAVQARLSQVHDAHMAPLTSFVHRLRSSMGPEAAIPYMDPWDAGVDAEVLFLLEAPGPKARNSGFVSMNNPDETAKNIFITVQDAGVVRKRILLWNTVPWYIGSGRKIRPANSADIAAGIPSLNELLQLLPQLRAIVLIGSKAQKALTHIQNNAPHLKVFLSPHPSPMFVNRKPENREKLLGCWRDVGAFLRHSDSQV</sequence>
<protein>
    <recommendedName>
        <fullName evidence="1">Uracil-DNA glycosylase-like domain-containing protein</fullName>
    </recommendedName>
</protein>
<dbReference type="InterPro" id="IPR036895">
    <property type="entry name" value="Uracil-DNA_glycosylase-like_sf"/>
</dbReference>
<dbReference type="Pfam" id="PF03167">
    <property type="entry name" value="UDG"/>
    <property type="match status" value="1"/>
</dbReference>
<accession>A0ABQ1Q2C6</accession>
<organism evidence="2 3">
    <name type="scientific">Halopseudomonas salina</name>
    <dbReference type="NCBI Taxonomy" id="1323744"/>
    <lineage>
        <taxon>Bacteria</taxon>
        <taxon>Pseudomonadati</taxon>
        <taxon>Pseudomonadota</taxon>
        <taxon>Gammaproteobacteria</taxon>
        <taxon>Pseudomonadales</taxon>
        <taxon>Pseudomonadaceae</taxon>
        <taxon>Halopseudomonas</taxon>
    </lineage>
</organism>
<dbReference type="CDD" id="cd10035">
    <property type="entry name" value="UDG_like"/>
    <property type="match status" value="1"/>
</dbReference>
<dbReference type="EMBL" id="BMFF01000008">
    <property type="protein sequence ID" value="GGD10600.1"/>
    <property type="molecule type" value="Genomic_DNA"/>
</dbReference>
<dbReference type="Gene3D" id="3.40.470.10">
    <property type="entry name" value="Uracil-DNA glycosylase-like domain"/>
    <property type="match status" value="1"/>
</dbReference>
<dbReference type="SMART" id="SM00986">
    <property type="entry name" value="UDG"/>
    <property type="match status" value="1"/>
</dbReference>